<comment type="cofactor">
    <cofactor evidence="1 10">
        <name>Mg(2+)</name>
        <dbReference type="ChEBI" id="CHEBI:18420"/>
    </cofactor>
</comment>
<sequence>MDTLVIVLGPTGVGKTELCLQLAEHLGTPVINADSRQIFAELPIGTAAPSKEQQRRVKHFFVGNHHIQDYYNASMYEEDVLKLLPQIFHSHSHRALLSGGSMMYIDAVCKGIDDIPTVDEHTRTLMKQRLSDEGLPTLVAELKRLDPEHWEIVDKKNPRRVIHALEICHMTGRTYTSFRTNQIKRRPFNTIKIGLDRDREELYERINNRVLKMMEEGLEDEAKALYPLRGLNALNTVGYKELFAFFDGSINREEAVRQIQSNSRRYMRKQLTWFKHDEQIRWFHPDNIKEIINYLDCRLQNEINV</sequence>
<dbReference type="Pfam" id="PF01715">
    <property type="entry name" value="IPPT"/>
    <property type="match status" value="1"/>
</dbReference>
<proteinExistence type="inferred from homology"/>
<evidence type="ECO:0000256" key="8">
    <source>
        <dbReference type="ARBA" id="ARBA00022842"/>
    </source>
</evidence>
<organism evidence="14 15">
    <name type="scientific">Segatella buccae</name>
    <dbReference type="NCBI Taxonomy" id="28126"/>
    <lineage>
        <taxon>Bacteria</taxon>
        <taxon>Pseudomonadati</taxon>
        <taxon>Bacteroidota</taxon>
        <taxon>Bacteroidia</taxon>
        <taxon>Bacteroidales</taxon>
        <taxon>Prevotellaceae</taxon>
        <taxon>Segatella</taxon>
    </lineage>
</organism>
<name>A0AAQ1ZI82_9BACT</name>
<evidence type="ECO:0000256" key="1">
    <source>
        <dbReference type="ARBA" id="ARBA00001946"/>
    </source>
</evidence>
<dbReference type="Gene3D" id="3.40.50.300">
    <property type="entry name" value="P-loop containing nucleotide triphosphate hydrolases"/>
    <property type="match status" value="1"/>
</dbReference>
<dbReference type="InterPro" id="IPR027417">
    <property type="entry name" value="P-loop_NTPase"/>
</dbReference>
<evidence type="ECO:0000256" key="6">
    <source>
        <dbReference type="ARBA" id="ARBA00022741"/>
    </source>
</evidence>
<evidence type="ECO:0000256" key="10">
    <source>
        <dbReference type="HAMAP-Rule" id="MF_00185"/>
    </source>
</evidence>
<keyword evidence="8 10" id="KW-0460">Magnesium</keyword>
<evidence type="ECO:0000313" key="14">
    <source>
        <dbReference type="EMBL" id="SUB79150.1"/>
    </source>
</evidence>
<dbReference type="EMBL" id="UGTJ01000001">
    <property type="protein sequence ID" value="SUB79150.1"/>
    <property type="molecule type" value="Genomic_DNA"/>
</dbReference>
<protein>
    <recommendedName>
        <fullName evidence="10">tRNA dimethylallyltransferase</fullName>
        <ecNumber evidence="10">2.5.1.75</ecNumber>
    </recommendedName>
    <alternativeName>
        <fullName evidence="10">Dimethylallyl diphosphate:tRNA dimethylallyltransferase</fullName>
        <shortName evidence="10">DMAPP:tRNA dimethylallyltransferase</shortName>
        <shortName evidence="10">DMATase</shortName>
    </alternativeName>
    <alternativeName>
        <fullName evidence="10">Isopentenyl-diphosphate:tRNA isopentenyltransferase</fullName>
        <shortName evidence="10">IPP transferase</shortName>
        <shortName evidence="10">IPPT</shortName>
        <shortName evidence="10">IPTase</shortName>
    </alternativeName>
</protein>
<feature type="site" description="Interaction with substrate tRNA" evidence="10">
    <location>
        <position position="101"/>
    </location>
</feature>
<evidence type="ECO:0000256" key="2">
    <source>
        <dbReference type="ARBA" id="ARBA00003213"/>
    </source>
</evidence>
<evidence type="ECO:0000256" key="5">
    <source>
        <dbReference type="ARBA" id="ARBA00022694"/>
    </source>
</evidence>
<comment type="function">
    <text evidence="2 10 12">Catalyzes the transfer of a dimethylallyl group onto the adenine at position 37 in tRNAs that read codons beginning with uridine, leading to the formation of N6-(dimethylallyl)adenosine (i(6)A).</text>
</comment>
<feature type="region of interest" description="Interaction with substrate tRNA" evidence="10">
    <location>
        <begin position="34"/>
        <end position="37"/>
    </location>
</feature>
<dbReference type="Proteomes" id="UP000255283">
    <property type="component" value="Unassembled WGS sequence"/>
</dbReference>
<dbReference type="GO" id="GO:0005524">
    <property type="term" value="F:ATP binding"/>
    <property type="evidence" value="ECO:0007669"/>
    <property type="project" value="UniProtKB-UniRule"/>
</dbReference>
<dbReference type="RefSeq" id="WP_115153109.1">
    <property type="nucleotide sequence ID" value="NZ_DBFWLE010000008.1"/>
</dbReference>
<dbReference type="Gene3D" id="1.10.20.140">
    <property type="match status" value="1"/>
</dbReference>
<dbReference type="InterPro" id="IPR039657">
    <property type="entry name" value="Dimethylallyltransferase"/>
</dbReference>
<dbReference type="PANTHER" id="PTHR11088:SF60">
    <property type="entry name" value="TRNA DIMETHYLALLYLTRANSFERASE"/>
    <property type="match status" value="1"/>
</dbReference>
<comment type="caution">
    <text evidence="14">The sequence shown here is derived from an EMBL/GenBank/DDBJ whole genome shotgun (WGS) entry which is preliminary data.</text>
</comment>
<dbReference type="PANTHER" id="PTHR11088">
    <property type="entry name" value="TRNA DIMETHYLALLYLTRANSFERASE"/>
    <property type="match status" value="1"/>
</dbReference>
<feature type="binding site" evidence="10">
    <location>
        <begin position="9"/>
        <end position="16"/>
    </location>
    <ligand>
        <name>ATP</name>
        <dbReference type="ChEBI" id="CHEBI:30616"/>
    </ligand>
</feature>
<dbReference type="GO" id="GO:0052381">
    <property type="term" value="F:tRNA dimethylallyltransferase activity"/>
    <property type="evidence" value="ECO:0007669"/>
    <property type="project" value="UniProtKB-UniRule"/>
</dbReference>
<feature type="binding site" evidence="10">
    <location>
        <begin position="11"/>
        <end position="16"/>
    </location>
    <ligand>
        <name>substrate</name>
    </ligand>
</feature>
<dbReference type="SUPFAM" id="SSF52540">
    <property type="entry name" value="P-loop containing nucleoside triphosphate hydrolases"/>
    <property type="match status" value="2"/>
</dbReference>
<keyword evidence="7 10" id="KW-0067">ATP-binding</keyword>
<feature type="site" description="Interaction with substrate tRNA" evidence="10">
    <location>
        <position position="123"/>
    </location>
</feature>
<comment type="catalytic activity">
    <reaction evidence="9 10 11">
        <text>adenosine(37) in tRNA + dimethylallyl diphosphate = N(6)-dimethylallyladenosine(37) in tRNA + diphosphate</text>
        <dbReference type="Rhea" id="RHEA:26482"/>
        <dbReference type="Rhea" id="RHEA-COMP:10162"/>
        <dbReference type="Rhea" id="RHEA-COMP:10375"/>
        <dbReference type="ChEBI" id="CHEBI:33019"/>
        <dbReference type="ChEBI" id="CHEBI:57623"/>
        <dbReference type="ChEBI" id="CHEBI:74411"/>
        <dbReference type="ChEBI" id="CHEBI:74415"/>
        <dbReference type="EC" id="2.5.1.75"/>
    </reaction>
</comment>
<comment type="subunit">
    <text evidence="10">Monomer.</text>
</comment>
<evidence type="ECO:0000256" key="12">
    <source>
        <dbReference type="RuleBase" id="RU003784"/>
    </source>
</evidence>
<keyword evidence="6 10" id="KW-0547">Nucleotide-binding</keyword>
<dbReference type="NCBIfam" id="TIGR00174">
    <property type="entry name" value="miaA"/>
    <property type="match status" value="1"/>
</dbReference>
<evidence type="ECO:0000256" key="7">
    <source>
        <dbReference type="ARBA" id="ARBA00022840"/>
    </source>
</evidence>
<comment type="similarity">
    <text evidence="3 10 13">Belongs to the IPP transferase family.</text>
</comment>
<evidence type="ECO:0000256" key="3">
    <source>
        <dbReference type="ARBA" id="ARBA00005842"/>
    </source>
</evidence>
<evidence type="ECO:0000256" key="9">
    <source>
        <dbReference type="ARBA" id="ARBA00049563"/>
    </source>
</evidence>
<reference evidence="14 15" key="1">
    <citation type="submission" date="2018-06" db="EMBL/GenBank/DDBJ databases">
        <authorList>
            <consortium name="Pathogen Informatics"/>
            <person name="Doyle S."/>
        </authorList>
    </citation>
    <scope>NUCLEOTIDE SEQUENCE [LARGE SCALE GENOMIC DNA]</scope>
    <source>
        <strain evidence="14 15">NCTC13063</strain>
    </source>
</reference>
<evidence type="ECO:0000256" key="13">
    <source>
        <dbReference type="RuleBase" id="RU003785"/>
    </source>
</evidence>
<keyword evidence="5 10" id="KW-0819">tRNA processing</keyword>
<evidence type="ECO:0000313" key="15">
    <source>
        <dbReference type="Proteomes" id="UP000255283"/>
    </source>
</evidence>
<accession>A0AAQ1ZI82</accession>
<dbReference type="HAMAP" id="MF_00185">
    <property type="entry name" value="IPP_trans"/>
    <property type="match status" value="1"/>
</dbReference>
<dbReference type="EC" id="2.5.1.75" evidence="10"/>
<dbReference type="InterPro" id="IPR018022">
    <property type="entry name" value="IPT"/>
</dbReference>
<keyword evidence="4 10" id="KW-0808">Transferase</keyword>
<gene>
    <name evidence="14" type="primary">miaA_2</name>
    <name evidence="10" type="synonym">miaA</name>
    <name evidence="14" type="ORF">NCTC13063_00407</name>
</gene>
<evidence type="ECO:0000256" key="4">
    <source>
        <dbReference type="ARBA" id="ARBA00022679"/>
    </source>
</evidence>
<dbReference type="AlphaFoldDB" id="A0AAQ1ZI82"/>
<comment type="caution">
    <text evidence="10">Lacks conserved residue(s) required for the propagation of feature annotation.</text>
</comment>
<evidence type="ECO:0000256" key="11">
    <source>
        <dbReference type="RuleBase" id="RU003783"/>
    </source>
</evidence>
<dbReference type="GO" id="GO:0006400">
    <property type="term" value="P:tRNA modification"/>
    <property type="evidence" value="ECO:0007669"/>
    <property type="project" value="TreeGrafter"/>
</dbReference>